<reference evidence="3" key="1">
    <citation type="submission" date="2017-06" db="EMBL/GenBank/DDBJ databases">
        <title>Genome analysis of Fimbriiglobus ruber SP5, the first member of the order Planctomycetales with confirmed chitinolytic capability.</title>
        <authorList>
            <person name="Ravin N.V."/>
            <person name="Rakitin A.L."/>
            <person name="Ivanova A.A."/>
            <person name="Beletsky A.V."/>
            <person name="Kulichevskaya I.S."/>
            <person name="Mardanov A.V."/>
            <person name="Dedysh S.N."/>
        </authorList>
    </citation>
    <scope>NUCLEOTIDE SEQUENCE [LARGE SCALE GENOMIC DNA]</scope>
    <source>
        <strain evidence="3">SP5</strain>
    </source>
</reference>
<comment type="caution">
    <text evidence="2">The sequence shown here is derived from an EMBL/GenBank/DDBJ whole genome shotgun (WGS) entry which is preliminary data.</text>
</comment>
<dbReference type="EMBL" id="NIDE01000007">
    <property type="protein sequence ID" value="OWK40991.1"/>
    <property type="molecule type" value="Genomic_DNA"/>
</dbReference>
<evidence type="ECO:0000256" key="1">
    <source>
        <dbReference type="SAM" id="MobiDB-lite"/>
    </source>
</evidence>
<protein>
    <recommendedName>
        <fullName evidence="4">CHAT domain-containing protein</fullName>
    </recommendedName>
</protein>
<organism evidence="2 3">
    <name type="scientific">Fimbriiglobus ruber</name>
    <dbReference type="NCBI Taxonomy" id="1908690"/>
    <lineage>
        <taxon>Bacteria</taxon>
        <taxon>Pseudomonadati</taxon>
        <taxon>Planctomycetota</taxon>
        <taxon>Planctomycetia</taxon>
        <taxon>Gemmatales</taxon>
        <taxon>Gemmataceae</taxon>
        <taxon>Fimbriiglobus</taxon>
    </lineage>
</organism>
<accession>A0A225DHN3</accession>
<dbReference type="Proteomes" id="UP000214646">
    <property type="component" value="Unassembled WGS sequence"/>
</dbReference>
<evidence type="ECO:0000313" key="2">
    <source>
        <dbReference type="EMBL" id="OWK40991.1"/>
    </source>
</evidence>
<dbReference type="OrthoDB" id="3493942at2"/>
<dbReference type="RefSeq" id="WP_143393349.1">
    <property type="nucleotide sequence ID" value="NZ_NIDE01000007.1"/>
</dbReference>
<evidence type="ECO:0008006" key="4">
    <source>
        <dbReference type="Google" id="ProtNLM"/>
    </source>
</evidence>
<gene>
    <name evidence="2" type="ORF">FRUB_04883</name>
</gene>
<evidence type="ECO:0000313" key="3">
    <source>
        <dbReference type="Proteomes" id="UP000214646"/>
    </source>
</evidence>
<name>A0A225DHN3_9BACT</name>
<feature type="region of interest" description="Disordered" evidence="1">
    <location>
        <begin position="898"/>
        <end position="933"/>
    </location>
</feature>
<sequence length="1444" mass="157544">MTPHPLLTELLDRLDRLPLLAPPTRALVETSLRATDREEDLRRFADVNLRSLEKVHAGDGQRADVRALAARIADMTSPAAVMAEFGLTGYTFVDWLGATERAVEPARLLYCIVNQTALLPFHITSLDLESTPAARAFSVYLTWHTQFHVLEDKRAALAVLEEWLRLAPEVYRDDALGRHLDERLRDAAADTALRIIAGLADGLAIHRDDAMLAVLQAFLAIGDDLYHDREALRRHLDQFHATWVRRAEEFYRGSPPEVSALILTGKHGIGHWVADLIRGLAWCWHRLGHTDRGVVVFGAYLGIWPDDLSSLGTLGRRIAGSSFVAARDRLVSWAALVGRASRQAETFQTFRAALAAPAPGARVGADRGPRIPPRWRPPEADAAALLFVVMAGWPTTRTRDVVDLYDTCGGVGGGGDAAPRGSPAWLAHVAPAFADVLVFVIAFALADCNLFDQLVGLLEARFAVSGGDYYHPPDVRHRFLTGRPHVTADRRLAVGLLMMWVVGLHATDRMAEAACLLDAVFPHVARDPVARYQEFYSEIGESPPLVGEQIWVVISQILFFGGRFDECRQLLERHLNITPGDYGRRAGVLGPKLRARRAAAPDENLDGLVMRLGAVLAVDGRPGRAAVLIEEYLGIDAAAWHSPAVMRQRLASTGPYGRASLPATLASSYIKTGQAARAVVLLEALTDPDSMRDHAAPGWLRRVREKLFPGSFVGACYPETVDVACTLLDALRGADLRDQYHRLLDTLDRDDDWLGLAPGPATLSVLRLAVHVLNHLEDRDPGRAHLVCGRVVDHLRDRTTRLNLAAYDRLLLAEYSAAVRRKIVTLGHTLTTREAVPRRADELRRQFLCWDAELGHRMLLERFLCANPSPGTDGAAGPVPGWACGETLSAARAAHAAAGPASFGRRSEPPGGTPERGGRPLPPPTTRGPDALAASLRPGIGEARLAAVLGDRRVLFRVGFTSSGQLAWALFGRAGDRLRVVAGGHTAPGARARVAAAARRHDEAIRDGWERFRLGEPETWGHVMNHVAGLTEHISRAEWGELPGSRALWRLERLLKEYGLTTCRDLLRRQFPHLWPAAGESPPAIDVAHWRQFWDDRKAAGLDPPALTAYLDAATAEFLAAVAAAWPLAEVAAALDRVPDHDVVVQVDDALHGVPVAFLRHDDRFLFERVRSMHAVLSLSLVEWLEDVDRGEWHDTRDEPDNILSLSWFARGDDGPRNGAVLLHRGHQRLAPPGSGRTWYSSADHPPGTHACLARGLRAHRAFRVVSVCGHGHGGLSGIELGDGVWNGSSLLRKDGDTWRASRACDLRGIELLIQVSCSVGRVRQSGLQDVEGFCVELATHRARSVLAGLWPLHSLDAPAFANDVAGHYLRLRDEVVRGATAARPAAYAGTDSRPGAAARDPCEARPRAGAVAAARHQWLADTRAGRPAVGLNTVAAFELYGLG</sequence>
<keyword evidence="3" id="KW-1185">Reference proteome</keyword>
<proteinExistence type="predicted"/>